<organism evidence="1 2">
    <name type="scientific">Streptococcus equi subsp. equi</name>
    <dbReference type="NCBI Taxonomy" id="148942"/>
    <lineage>
        <taxon>Bacteria</taxon>
        <taxon>Bacillati</taxon>
        <taxon>Bacillota</taxon>
        <taxon>Bacilli</taxon>
        <taxon>Lactobacillales</taxon>
        <taxon>Streptococcaceae</taxon>
        <taxon>Streptococcus</taxon>
    </lineage>
</organism>
<reference evidence="1 2" key="1">
    <citation type="submission" date="2018-06" db="EMBL/GenBank/DDBJ databases">
        <authorList>
            <consortium name="Pathogen Informatics"/>
            <person name="Doyle S."/>
        </authorList>
    </citation>
    <scope>NUCLEOTIDE SEQUENCE [LARGE SCALE GENOMIC DNA]</scope>
    <source>
        <strain evidence="1 2">NCTC12092</strain>
    </source>
</reference>
<dbReference type="Proteomes" id="UP000254461">
    <property type="component" value="Unassembled WGS sequence"/>
</dbReference>
<dbReference type="EMBL" id="UHFF01000002">
    <property type="protein sequence ID" value="SUN45247.1"/>
    <property type="molecule type" value="Genomic_DNA"/>
</dbReference>
<sequence>MKANETIVLQKTMVFLMPFPSIDERISNIFVIFQHIFFFMPHKNPFIINILLIRQRIMKIFSYFVRFFRKGLIFK</sequence>
<gene>
    <name evidence="1" type="ORF">NCTC12092_00412</name>
</gene>
<protein>
    <submittedName>
        <fullName evidence="1">Uncharacterized protein</fullName>
    </submittedName>
</protein>
<evidence type="ECO:0000313" key="1">
    <source>
        <dbReference type="EMBL" id="SUN45247.1"/>
    </source>
</evidence>
<dbReference type="AlphaFoldDB" id="A0A380JP05"/>
<proteinExistence type="predicted"/>
<accession>A0A380JP05</accession>
<name>A0A380JP05_9STRE</name>
<evidence type="ECO:0000313" key="2">
    <source>
        <dbReference type="Proteomes" id="UP000254461"/>
    </source>
</evidence>